<evidence type="ECO:0000259" key="2">
    <source>
        <dbReference type="Pfam" id="PF16036"/>
    </source>
</evidence>
<comment type="caution">
    <text evidence="3">The sequence shown here is derived from an EMBL/GenBank/DDBJ whole genome shotgun (WGS) entry which is preliminary data.</text>
</comment>
<evidence type="ECO:0000313" key="3">
    <source>
        <dbReference type="EMBL" id="NNF08599.1"/>
    </source>
</evidence>
<dbReference type="GO" id="GO:0016872">
    <property type="term" value="F:intramolecular lyase activity"/>
    <property type="evidence" value="ECO:0007669"/>
    <property type="project" value="InterPro"/>
</dbReference>
<dbReference type="PANTHER" id="PTHR47698:SF2">
    <property type="entry name" value="FATTY-ACID-BINDING PROTEIN 3, CHLOROPLASTIC"/>
    <property type="match status" value="1"/>
</dbReference>
<dbReference type="SUPFAM" id="SSF54626">
    <property type="entry name" value="Chalcone isomerase"/>
    <property type="match status" value="1"/>
</dbReference>
<dbReference type="InterPro" id="IPR036298">
    <property type="entry name" value="Chalcone_isomerase_sf"/>
</dbReference>
<evidence type="ECO:0000256" key="1">
    <source>
        <dbReference type="SAM" id="SignalP"/>
    </source>
</evidence>
<gene>
    <name evidence="3" type="ORF">HKN21_17690</name>
</gene>
<dbReference type="Pfam" id="PF16036">
    <property type="entry name" value="Chalcone_3"/>
    <property type="match status" value="1"/>
</dbReference>
<feature type="signal peptide" evidence="1">
    <location>
        <begin position="1"/>
        <end position="26"/>
    </location>
</feature>
<dbReference type="InterPro" id="IPR016088">
    <property type="entry name" value="Chalcone_isomerase_3-sand"/>
</dbReference>
<dbReference type="EMBL" id="JABDJR010000706">
    <property type="protein sequence ID" value="NNF08599.1"/>
    <property type="molecule type" value="Genomic_DNA"/>
</dbReference>
<dbReference type="PANTHER" id="PTHR47698">
    <property type="entry name" value="FATTY-ACID-BINDING PROTEIN 3, CHLOROPLASTIC"/>
    <property type="match status" value="1"/>
</dbReference>
<organism evidence="3 4">
    <name type="scientific">Eiseniibacteriota bacterium</name>
    <dbReference type="NCBI Taxonomy" id="2212470"/>
    <lineage>
        <taxon>Bacteria</taxon>
        <taxon>Candidatus Eiseniibacteriota</taxon>
    </lineage>
</organism>
<reference evidence="3 4" key="1">
    <citation type="submission" date="2020-03" db="EMBL/GenBank/DDBJ databases">
        <title>Metabolic flexibility allows generalist bacteria to become dominant in a frequently disturbed ecosystem.</title>
        <authorList>
            <person name="Chen Y.-J."/>
            <person name="Leung P.M."/>
            <person name="Bay S.K."/>
            <person name="Hugenholtz P."/>
            <person name="Kessler A.J."/>
            <person name="Shelley G."/>
            <person name="Waite D.W."/>
            <person name="Cook P.L."/>
            <person name="Greening C."/>
        </authorList>
    </citation>
    <scope>NUCLEOTIDE SEQUENCE [LARGE SCALE GENOMIC DNA]</scope>
    <source>
        <strain evidence="3">SS_bin_28</strain>
    </source>
</reference>
<protein>
    <recommendedName>
        <fullName evidence="2">Chalcone isomerase domain-containing protein</fullName>
    </recommendedName>
</protein>
<proteinExistence type="predicted"/>
<accession>A0A7Y2H3X1</accession>
<keyword evidence="1" id="KW-0732">Signal</keyword>
<dbReference type="InterPro" id="IPR016087">
    <property type="entry name" value="Chalcone_isomerase"/>
</dbReference>
<name>A0A7Y2H3X1_UNCEI</name>
<feature type="chain" id="PRO_5030811098" description="Chalcone isomerase domain-containing protein" evidence="1">
    <location>
        <begin position="27"/>
        <end position="206"/>
    </location>
</feature>
<dbReference type="Gene3D" id="3.50.70.10">
    <property type="match status" value="1"/>
</dbReference>
<feature type="domain" description="Chalcone isomerase" evidence="2">
    <location>
        <begin position="52"/>
        <end position="202"/>
    </location>
</feature>
<sequence length="206" mass="22790">MRKPLMLLRPLLGLVASALVFTTAFADTIEEPDTKTAFPRVVSVEVLGQERLLEATGVGLREATFLKVNVYAICSYAEASATLGDDHARGLINADVAKRLHMKFVRDVEVKKVTDAFRDGIKKNFKKDEMPFSDDLETFITYFEEDIVVGDDMVLTSIPGQGIVVDYKGATKSLDNPALAKALWTIWFGKKPVSKSMKKGMLAELK</sequence>
<dbReference type="AlphaFoldDB" id="A0A7Y2H3X1"/>
<evidence type="ECO:0000313" key="4">
    <source>
        <dbReference type="Proteomes" id="UP000547674"/>
    </source>
</evidence>
<dbReference type="Proteomes" id="UP000547674">
    <property type="component" value="Unassembled WGS sequence"/>
</dbReference>